<keyword evidence="2" id="KW-0378">Hydrolase</keyword>
<protein>
    <submittedName>
        <fullName evidence="2">Restriction endonuclease</fullName>
    </submittedName>
</protein>
<feature type="domain" description="MvaI/BcnI restriction endonuclease" evidence="1">
    <location>
        <begin position="166"/>
        <end position="401"/>
    </location>
</feature>
<dbReference type="EMBL" id="NTWE01000046">
    <property type="protein sequence ID" value="PEV97108.1"/>
    <property type="molecule type" value="Genomic_DNA"/>
</dbReference>
<name>A0A2A8PQ47_BACCE</name>
<comment type="caution">
    <text evidence="2">The sequence shown here is derived from an EMBL/GenBank/DDBJ whole genome shotgun (WGS) entry which is preliminary data.</text>
</comment>
<proteinExistence type="predicted"/>
<evidence type="ECO:0000259" key="1">
    <source>
        <dbReference type="Pfam" id="PF15515"/>
    </source>
</evidence>
<dbReference type="Gene3D" id="3.30.70.3570">
    <property type="entry name" value="MvaI/BcnI restriction endonuclease, recognition domain"/>
    <property type="match status" value="1"/>
</dbReference>
<gene>
    <name evidence="2" type="ORF">CN425_24405</name>
</gene>
<sequence length="415" mass="47542">MIFTPYDDEIKVINNIHKHNKNEYTLLRLTATMIDKNNIDANALFRDLLFNKNIVDYESLANGASNGVMNNALFLCNDMQLETKMNFYRVANTRGDRRFSIYGIKKLLNDRKINVDDLLYLTVTVDQNPKVVIINVTNNIPTELELKQVFGIDDIADSASRLIPLVKKIAQEGYQKNSKGIGKVSPKDAGDTLEALLGIKTNNSPDADFEGKIEIKTKTAKTLDTLFTLRPQFDGTTIAEYEIKDRSRVSAFARYYGYESDKHPGYKSLYITIGSKEAPQNSQGFYLNVNEEERKIELWGKDPKSNKVEITAYWNFTDLQNELYRKHPATLWVKVNQRMMGETAEFNYTEAELSRSPQFSTFLALIKSGGITYDWRGYISPEGKYTGKNHGNAWRIRGKYRSYLFGNIEKIDLLE</sequence>
<dbReference type="InterPro" id="IPR043005">
    <property type="entry name" value="MvaI_BcnI_rec"/>
</dbReference>
<dbReference type="RefSeq" id="WP_098381291.1">
    <property type="nucleotide sequence ID" value="NZ_NTWE01000046.1"/>
</dbReference>
<keyword evidence="2" id="KW-0255">Endonuclease</keyword>
<dbReference type="Proteomes" id="UP000220635">
    <property type="component" value="Unassembled WGS sequence"/>
</dbReference>
<keyword evidence="2" id="KW-0540">Nuclease</keyword>
<reference evidence="2 3" key="1">
    <citation type="submission" date="2017-09" db="EMBL/GenBank/DDBJ databases">
        <title>Large-scale bioinformatics analysis of Bacillus genomes uncovers conserved roles of natural products in bacterial physiology.</title>
        <authorList>
            <consortium name="Agbiome Team Llc"/>
            <person name="Bleich R.M."/>
            <person name="Grubbs K.J."/>
            <person name="Santa Maria K.C."/>
            <person name="Allen S.E."/>
            <person name="Farag S."/>
            <person name="Shank E.A."/>
            <person name="Bowers A."/>
        </authorList>
    </citation>
    <scope>NUCLEOTIDE SEQUENCE [LARGE SCALE GENOMIC DNA]</scope>
    <source>
        <strain evidence="2 3">AFS010695</strain>
    </source>
</reference>
<accession>A0A2A8PQ47</accession>
<dbReference type="Pfam" id="PF15515">
    <property type="entry name" value="MvaI_BcnI"/>
    <property type="match status" value="1"/>
</dbReference>
<dbReference type="Gene3D" id="3.40.210.20">
    <property type="entry name" value="MvaI/BcnI restriction endonuclease, catalytic domain"/>
    <property type="match status" value="1"/>
</dbReference>
<dbReference type="InterPro" id="IPR029127">
    <property type="entry name" value="MvaI_BcnI"/>
</dbReference>
<evidence type="ECO:0000313" key="2">
    <source>
        <dbReference type="EMBL" id="PEV97108.1"/>
    </source>
</evidence>
<dbReference type="OrthoDB" id="9204522at2"/>
<dbReference type="AlphaFoldDB" id="A0A2A8PQ47"/>
<organism evidence="2 3">
    <name type="scientific">Bacillus cereus</name>
    <dbReference type="NCBI Taxonomy" id="1396"/>
    <lineage>
        <taxon>Bacteria</taxon>
        <taxon>Bacillati</taxon>
        <taxon>Bacillota</taxon>
        <taxon>Bacilli</taxon>
        <taxon>Bacillales</taxon>
        <taxon>Bacillaceae</taxon>
        <taxon>Bacillus</taxon>
        <taxon>Bacillus cereus group</taxon>
    </lineage>
</organism>
<dbReference type="GO" id="GO:0004519">
    <property type="term" value="F:endonuclease activity"/>
    <property type="evidence" value="ECO:0007669"/>
    <property type="project" value="UniProtKB-KW"/>
</dbReference>
<evidence type="ECO:0000313" key="3">
    <source>
        <dbReference type="Proteomes" id="UP000220635"/>
    </source>
</evidence>
<dbReference type="InterPro" id="IPR043004">
    <property type="entry name" value="MvaI_BcnI_cat"/>
</dbReference>